<dbReference type="FunFam" id="4.10.410.10:FF:000006">
    <property type="entry name" value="Serine peptidase inhibitor, Kunitz type 1"/>
    <property type="match status" value="1"/>
</dbReference>
<dbReference type="PANTHER" id="PTHR46750">
    <property type="entry name" value="KUNITZ-TYPE PROTEASE INHIBITOR 1"/>
    <property type="match status" value="1"/>
</dbReference>
<dbReference type="Proteomes" id="UP001557470">
    <property type="component" value="Unassembled WGS sequence"/>
</dbReference>
<evidence type="ECO:0000313" key="6">
    <source>
        <dbReference type="Proteomes" id="UP001557470"/>
    </source>
</evidence>
<name>A0ABD0W3C5_UMBPY</name>
<dbReference type="PANTHER" id="PTHR46750:SF1">
    <property type="entry name" value="KUNITZ-TYPE PROTEASE INHIBITOR 1"/>
    <property type="match status" value="1"/>
</dbReference>
<evidence type="ECO:0000256" key="2">
    <source>
        <dbReference type="SAM" id="MobiDB-lite"/>
    </source>
</evidence>
<evidence type="ECO:0000256" key="3">
    <source>
        <dbReference type="SAM" id="Phobius"/>
    </source>
</evidence>
<organism evidence="5 6">
    <name type="scientific">Umbra pygmaea</name>
    <name type="common">Eastern mudminnow</name>
    <dbReference type="NCBI Taxonomy" id="75934"/>
    <lineage>
        <taxon>Eukaryota</taxon>
        <taxon>Metazoa</taxon>
        <taxon>Chordata</taxon>
        <taxon>Craniata</taxon>
        <taxon>Vertebrata</taxon>
        <taxon>Euteleostomi</taxon>
        <taxon>Actinopterygii</taxon>
        <taxon>Neopterygii</taxon>
        <taxon>Teleostei</taxon>
        <taxon>Protacanthopterygii</taxon>
        <taxon>Esociformes</taxon>
        <taxon>Umbridae</taxon>
        <taxon>Umbra</taxon>
    </lineage>
</organism>
<dbReference type="AlphaFoldDB" id="A0ABD0W3C5"/>
<proteinExistence type="predicted"/>
<dbReference type="Gene3D" id="4.10.410.10">
    <property type="entry name" value="Pancreatic trypsin inhibitor Kunitz domain"/>
    <property type="match status" value="1"/>
</dbReference>
<dbReference type="EMBL" id="JAGEUA010000009">
    <property type="protein sequence ID" value="KAL0965080.1"/>
    <property type="molecule type" value="Genomic_DNA"/>
</dbReference>
<sequence length="156" mass="17451">MTAQYTCVDQTFSRLLAIVVDEKKALCTQSPRTGPCRASFTHWYYDPLIQKCSRFTFGGCDGNDNNFKMEDECTSTCQGVTEADVFARSSFERQEEEESRSGSVALVVVLCVAIMILLAVLGYCFLKNKKDRSQHLPVPTTVPNDTTVYHSTTKPI</sequence>
<keyword evidence="1" id="KW-1015">Disulfide bond</keyword>
<dbReference type="PROSITE" id="PS00280">
    <property type="entry name" value="BPTI_KUNITZ_1"/>
    <property type="match status" value="1"/>
</dbReference>
<dbReference type="CDD" id="cd22624">
    <property type="entry name" value="Kunitz_HAI1_2-like"/>
    <property type="match status" value="1"/>
</dbReference>
<feature type="compositionally biased region" description="Low complexity" evidence="2">
    <location>
        <begin position="137"/>
        <end position="148"/>
    </location>
</feature>
<comment type="caution">
    <text evidence="5">The sequence shown here is derived from an EMBL/GenBank/DDBJ whole genome shotgun (WGS) entry which is preliminary data.</text>
</comment>
<feature type="domain" description="BPTI/Kunitz inhibitor" evidence="4">
    <location>
        <begin position="27"/>
        <end position="77"/>
    </location>
</feature>
<keyword evidence="3" id="KW-0812">Transmembrane</keyword>
<keyword evidence="3" id="KW-1133">Transmembrane helix</keyword>
<reference evidence="5 6" key="1">
    <citation type="submission" date="2024-06" db="EMBL/GenBank/DDBJ databases">
        <authorList>
            <person name="Pan Q."/>
            <person name="Wen M."/>
            <person name="Jouanno E."/>
            <person name="Zahm M."/>
            <person name="Klopp C."/>
            <person name="Cabau C."/>
            <person name="Louis A."/>
            <person name="Berthelot C."/>
            <person name="Parey E."/>
            <person name="Roest Crollius H."/>
            <person name="Montfort J."/>
            <person name="Robinson-Rechavi M."/>
            <person name="Bouchez O."/>
            <person name="Lampietro C."/>
            <person name="Lopez Roques C."/>
            <person name="Donnadieu C."/>
            <person name="Postlethwait J."/>
            <person name="Bobe J."/>
            <person name="Verreycken H."/>
            <person name="Guiguen Y."/>
        </authorList>
    </citation>
    <scope>NUCLEOTIDE SEQUENCE [LARGE SCALE GENOMIC DNA]</scope>
    <source>
        <strain evidence="5">Up_M1</strain>
        <tissue evidence="5">Testis</tissue>
    </source>
</reference>
<dbReference type="PRINTS" id="PR00759">
    <property type="entry name" value="BASICPTASE"/>
</dbReference>
<dbReference type="PROSITE" id="PS50279">
    <property type="entry name" value="BPTI_KUNITZ_2"/>
    <property type="match status" value="1"/>
</dbReference>
<dbReference type="Pfam" id="PF00014">
    <property type="entry name" value="Kunitz_BPTI"/>
    <property type="match status" value="1"/>
</dbReference>
<protein>
    <recommendedName>
        <fullName evidence="4">BPTI/Kunitz inhibitor domain-containing protein</fullName>
    </recommendedName>
</protein>
<dbReference type="SMART" id="SM00131">
    <property type="entry name" value="KU"/>
    <property type="match status" value="1"/>
</dbReference>
<dbReference type="InterPro" id="IPR036880">
    <property type="entry name" value="Kunitz_BPTI_sf"/>
</dbReference>
<evidence type="ECO:0000256" key="1">
    <source>
        <dbReference type="ARBA" id="ARBA00023157"/>
    </source>
</evidence>
<accession>A0ABD0W3C5</accession>
<dbReference type="InterPro" id="IPR020901">
    <property type="entry name" value="Prtase_inh_Kunz-CS"/>
</dbReference>
<keyword evidence="6" id="KW-1185">Reference proteome</keyword>
<dbReference type="SUPFAM" id="SSF57362">
    <property type="entry name" value="BPTI-like"/>
    <property type="match status" value="1"/>
</dbReference>
<dbReference type="InterPro" id="IPR002223">
    <property type="entry name" value="Kunitz_BPTI"/>
</dbReference>
<evidence type="ECO:0000259" key="4">
    <source>
        <dbReference type="PROSITE" id="PS50279"/>
    </source>
</evidence>
<evidence type="ECO:0000313" key="5">
    <source>
        <dbReference type="EMBL" id="KAL0965080.1"/>
    </source>
</evidence>
<keyword evidence="3" id="KW-0472">Membrane</keyword>
<gene>
    <name evidence="5" type="ORF">UPYG_G00276540</name>
</gene>
<feature type="region of interest" description="Disordered" evidence="2">
    <location>
        <begin position="136"/>
        <end position="156"/>
    </location>
</feature>
<feature type="transmembrane region" description="Helical" evidence="3">
    <location>
        <begin position="104"/>
        <end position="126"/>
    </location>
</feature>